<organism evidence="2">
    <name type="scientific">Panicum hallii</name>
    <dbReference type="NCBI Taxonomy" id="206008"/>
    <lineage>
        <taxon>Eukaryota</taxon>
        <taxon>Viridiplantae</taxon>
        <taxon>Streptophyta</taxon>
        <taxon>Embryophyta</taxon>
        <taxon>Tracheophyta</taxon>
        <taxon>Spermatophyta</taxon>
        <taxon>Magnoliopsida</taxon>
        <taxon>Liliopsida</taxon>
        <taxon>Poales</taxon>
        <taxon>Poaceae</taxon>
        <taxon>PACMAD clade</taxon>
        <taxon>Panicoideae</taxon>
        <taxon>Panicodae</taxon>
        <taxon>Paniceae</taxon>
        <taxon>Panicinae</taxon>
        <taxon>Panicum</taxon>
        <taxon>Panicum sect. Panicum</taxon>
    </lineage>
</organism>
<feature type="compositionally biased region" description="Pro residues" evidence="1">
    <location>
        <begin position="56"/>
        <end position="75"/>
    </location>
</feature>
<feature type="compositionally biased region" description="Pro residues" evidence="1">
    <location>
        <begin position="84"/>
        <end position="97"/>
    </location>
</feature>
<feature type="compositionally biased region" description="Low complexity" evidence="1">
    <location>
        <begin position="1"/>
        <end position="52"/>
    </location>
</feature>
<dbReference type="Proteomes" id="UP000243499">
    <property type="component" value="Chromosome 4"/>
</dbReference>
<name>A0A2T8JDW3_9POAL</name>
<reference evidence="2" key="1">
    <citation type="submission" date="2018-04" db="EMBL/GenBank/DDBJ databases">
        <title>WGS assembly of Panicum hallii.</title>
        <authorList>
            <person name="Lovell J."/>
            <person name="Jenkins J."/>
            <person name="Lowry D."/>
            <person name="Mamidi S."/>
            <person name="Sreedasyam A."/>
            <person name="Weng X."/>
            <person name="Barry K."/>
            <person name="Bonette J."/>
            <person name="Campitelli B."/>
            <person name="Daum C."/>
            <person name="Gordon S."/>
            <person name="Gould B."/>
            <person name="Lipzen A."/>
            <person name="Macqueen A."/>
            <person name="Palacio-Mejia J."/>
            <person name="Plott C."/>
            <person name="Shakirov E."/>
            <person name="Shu S."/>
            <person name="Yoshinaga Y."/>
            <person name="Zane M."/>
            <person name="Rokhsar D."/>
            <person name="Grimwood J."/>
            <person name="Schmutz J."/>
            <person name="Juenger T."/>
        </authorList>
    </citation>
    <scope>NUCLEOTIDE SEQUENCE [LARGE SCALE GENOMIC DNA]</scope>
    <source>
        <strain evidence="2">FIL2</strain>
    </source>
</reference>
<gene>
    <name evidence="2" type="ORF">PAHAL_4G247800</name>
</gene>
<evidence type="ECO:0000256" key="1">
    <source>
        <dbReference type="SAM" id="MobiDB-lite"/>
    </source>
</evidence>
<feature type="region of interest" description="Disordered" evidence="1">
    <location>
        <begin position="1"/>
        <end position="138"/>
    </location>
</feature>
<protein>
    <submittedName>
        <fullName evidence="2">Uncharacterized protein</fullName>
    </submittedName>
</protein>
<accession>A0A2T8JDW3</accession>
<feature type="compositionally biased region" description="Basic residues" evidence="1">
    <location>
        <begin position="128"/>
        <end position="138"/>
    </location>
</feature>
<dbReference type="EMBL" id="CM008049">
    <property type="protein sequence ID" value="PVH48098.1"/>
    <property type="molecule type" value="Genomic_DNA"/>
</dbReference>
<evidence type="ECO:0000313" key="2">
    <source>
        <dbReference type="EMBL" id="PVH48098.1"/>
    </source>
</evidence>
<proteinExistence type="predicted"/>
<sequence>MQPHLHSPLPSLPRLGPQPLRRPNGGRAPSSPQATTSSDSDPTPSWLPPLRASPRRLPPPVARPRPRPRPPPPWLRPSRAKLLPSPPGGSLPRPPARAAPARGSERRSPAAARARGFCPQRRAELSRGRLRAAHARPA</sequence>
<dbReference type="Gramene" id="PVH48098">
    <property type="protein sequence ID" value="PVH48098"/>
    <property type="gene ID" value="PAHAL_4G247800"/>
</dbReference>
<dbReference type="AlphaFoldDB" id="A0A2T8JDW3"/>